<gene>
    <name evidence="5" type="primary">lon</name>
    <name evidence="5" type="ORF">CLPUN_34870</name>
</gene>
<feature type="active site" evidence="2">
    <location>
        <position position="637"/>
    </location>
</feature>
<feature type="active site" evidence="2">
    <location>
        <position position="680"/>
    </location>
</feature>
<dbReference type="Gene3D" id="3.40.50.300">
    <property type="entry name" value="P-loop containing nucleotide triphosphate hydrolases"/>
    <property type="match status" value="2"/>
</dbReference>
<dbReference type="InterPro" id="IPR020568">
    <property type="entry name" value="Ribosomal_Su5_D2-typ_SF"/>
</dbReference>
<dbReference type="PROSITE" id="PS51786">
    <property type="entry name" value="LON_PROTEOLYTIC"/>
    <property type="match status" value="1"/>
</dbReference>
<dbReference type="InterPro" id="IPR014721">
    <property type="entry name" value="Ribsml_uS5_D2-typ_fold_subgr"/>
</dbReference>
<dbReference type="GO" id="GO:0004252">
    <property type="term" value="F:serine-type endopeptidase activity"/>
    <property type="evidence" value="ECO:0007669"/>
    <property type="project" value="UniProtKB-UniRule"/>
</dbReference>
<keyword evidence="6" id="KW-1185">Reference proteome</keyword>
<dbReference type="InterPro" id="IPR008269">
    <property type="entry name" value="Lon_proteolytic"/>
</dbReference>
<comment type="caution">
    <text evidence="5">The sequence shown here is derived from an EMBL/GenBank/DDBJ whole genome shotgun (WGS) entry which is preliminary data.</text>
</comment>
<dbReference type="GO" id="GO:0005524">
    <property type="term" value="F:ATP binding"/>
    <property type="evidence" value="ECO:0007669"/>
    <property type="project" value="InterPro"/>
</dbReference>
<dbReference type="EMBL" id="LZZM01000190">
    <property type="protein sequence ID" value="OOM75050.1"/>
    <property type="molecule type" value="Genomic_DNA"/>
</dbReference>
<keyword evidence="2 5" id="KW-0378">Hydrolase</keyword>
<dbReference type="InterPro" id="IPR027417">
    <property type="entry name" value="P-loop_NTPase"/>
</dbReference>
<dbReference type="OrthoDB" id="9758568at2"/>
<comment type="catalytic activity">
    <reaction evidence="2">
        <text>Hydrolysis of proteins in presence of ATP.</text>
        <dbReference type="EC" id="3.4.21.53"/>
    </reaction>
</comment>
<dbReference type="InterPro" id="IPR041699">
    <property type="entry name" value="AAA_32"/>
</dbReference>
<keyword evidence="2" id="KW-0720">Serine protease</keyword>
<dbReference type="InterPro" id="IPR027065">
    <property type="entry name" value="Lon_Prtase"/>
</dbReference>
<dbReference type="GO" id="GO:0030163">
    <property type="term" value="P:protein catabolic process"/>
    <property type="evidence" value="ECO:0007669"/>
    <property type="project" value="InterPro"/>
</dbReference>
<proteinExistence type="inferred from homology"/>
<dbReference type="Pfam" id="PF05362">
    <property type="entry name" value="Lon_C"/>
    <property type="match status" value="1"/>
</dbReference>
<dbReference type="STRING" id="29367.CLPUN_34870"/>
<reference evidence="5 6" key="1">
    <citation type="submission" date="2016-05" db="EMBL/GenBank/DDBJ databases">
        <title>Microbial solvent formation.</title>
        <authorList>
            <person name="Poehlein A."/>
            <person name="Montoya Solano J.D."/>
            <person name="Flitsch S."/>
            <person name="Krabben P."/>
            <person name="Duerre P."/>
            <person name="Daniel R."/>
        </authorList>
    </citation>
    <scope>NUCLEOTIDE SEQUENCE [LARGE SCALE GENOMIC DNA]</scope>
    <source>
        <strain evidence="5 6">DSM 2619</strain>
    </source>
</reference>
<keyword evidence="1 2" id="KW-0645">Protease</keyword>
<dbReference type="PANTHER" id="PTHR10046">
    <property type="entry name" value="ATP DEPENDENT LON PROTEASE FAMILY MEMBER"/>
    <property type="match status" value="1"/>
</dbReference>
<dbReference type="PRINTS" id="PR00830">
    <property type="entry name" value="ENDOLAPTASE"/>
</dbReference>
<comment type="similarity">
    <text evidence="2">Belongs to the peptidase S16 family.</text>
</comment>
<name>A0A1S8TB82_9CLOT</name>
<organism evidence="5 6">
    <name type="scientific">Clostridium puniceum</name>
    <dbReference type="NCBI Taxonomy" id="29367"/>
    <lineage>
        <taxon>Bacteria</taxon>
        <taxon>Bacillati</taxon>
        <taxon>Bacillota</taxon>
        <taxon>Clostridia</taxon>
        <taxon>Eubacteriales</taxon>
        <taxon>Clostridiaceae</taxon>
        <taxon>Clostridium</taxon>
    </lineage>
</organism>
<dbReference type="GO" id="GO:0004176">
    <property type="term" value="F:ATP-dependent peptidase activity"/>
    <property type="evidence" value="ECO:0007669"/>
    <property type="project" value="UniProtKB-UniRule"/>
</dbReference>
<keyword evidence="3" id="KW-0175">Coiled coil</keyword>
<dbReference type="Gene3D" id="3.30.230.10">
    <property type="match status" value="1"/>
</dbReference>
<sequence length="771" mass="88059">MKKELTPKEIIFCTGCVDTIEKSNINRMTEITSTLSKIKKGLSVQKDSYNIYYVDSFSKEKLENLMKYVNNIYENFPPPKDICYVTSHDQLKPIALFLQNGKGNLLKEMIDDIKERYFECAVNFYSSSSDDEKEEIIEDISEKRNDYITKLMKSAKTKNFDVKATSGGFVFIPLKEEGHEMTENEYNQLESPTQETIEKKASNLKKEAESILETLKDIEIESIEKLKELYKDYIKKNMQQDKDDLLLQFISQDDVYKYLCEMYADVEEKIVECYTINLEEDEEYIKEILSKYDVNVIVDNSKRNRPSVIYEEDPTIGNLIGNIEYKNNNNGYSTDISLISAGSLLKANEGCLILRLSSLISSGLSYYYLKKALLHGNVNYNYTKSYLEVLSIAGLKPETIPISVKVIVIGSYENFQILYENDEDFKTIFPIKIEADVEVKYNEAARNFIVAMIKEKINREKLLNIKEDAIDEIIKFLVRTTGERNKISIDDYYINKLLYLSNNNAKEENRKNIEKQDVIEVAYEDEKILDDILDNYKNKKILITTDGKKVGVINALSVVGTGSYSFGKPMRVTCLSHIGDGKIIDIHKECKLSGSIHEKSIAILGGILSNLISPYERLPIDLQLSFEQTYGMVEGDSASVAEIICILSALSRRGIRQNIAVTGSINQFGEIQAIGGANEKIEGFHRVCNIIDNTNDKGVLIPNSNADELILRSEVEEDIKKGKFHIYTMETLEDAIEVLILEEGESVKSFFKEIDNEILKYKGLKRKSKEK</sequence>
<dbReference type="AlphaFoldDB" id="A0A1S8TB82"/>
<accession>A0A1S8TB82</accession>
<dbReference type="GO" id="GO:0006508">
    <property type="term" value="P:proteolysis"/>
    <property type="evidence" value="ECO:0007669"/>
    <property type="project" value="UniProtKB-KW"/>
</dbReference>
<evidence type="ECO:0000313" key="5">
    <source>
        <dbReference type="EMBL" id="OOM75050.1"/>
    </source>
</evidence>
<evidence type="ECO:0000256" key="2">
    <source>
        <dbReference type="PROSITE-ProRule" id="PRU01122"/>
    </source>
</evidence>
<feature type="coiled-coil region" evidence="3">
    <location>
        <begin position="194"/>
        <end position="243"/>
    </location>
</feature>
<dbReference type="RefSeq" id="WP_077848511.1">
    <property type="nucleotide sequence ID" value="NZ_LZZM01000190.1"/>
</dbReference>
<dbReference type="Gene3D" id="1.10.8.60">
    <property type="match status" value="1"/>
</dbReference>
<dbReference type="Proteomes" id="UP000190890">
    <property type="component" value="Unassembled WGS sequence"/>
</dbReference>
<dbReference type="Pfam" id="PF13654">
    <property type="entry name" value="AAA_32"/>
    <property type="match status" value="1"/>
</dbReference>
<evidence type="ECO:0000256" key="3">
    <source>
        <dbReference type="SAM" id="Coils"/>
    </source>
</evidence>
<feature type="domain" description="Lon proteolytic" evidence="4">
    <location>
        <begin position="547"/>
        <end position="742"/>
    </location>
</feature>
<dbReference type="SUPFAM" id="SSF54211">
    <property type="entry name" value="Ribosomal protein S5 domain 2-like"/>
    <property type="match status" value="1"/>
</dbReference>
<evidence type="ECO:0000259" key="4">
    <source>
        <dbReference type="PROSITE" id="PS51786"/>
    </source>
</evidence>
<protein>
    <recommendedName>
        <fullName evidence="2">endopeptidase La</fullName>
        <ecNumber evidence="2">3.4.21.53</ecNumber>
    </recommendedName>
</protein>
<dbReference type="EC" id="3.4.21.53" evidence="2"/>
<evidence type="ECO:0000256" key="1">
    <source>
        <dbReference type="ARBA" id="ARBA00022670"/>
    </source>
</evidence>
<evidence type="ECO:0000313" key="6">
    <source>
        <dbReference type="Proteomes" id="UP000190890"/>
    </source>
</evidence>